<dbReference type="InterPro" id="IPR036514">
    <property type="entry name" value="SGNH_hydro_sf"/>
</dbReference>
<feature type="signal peptide" evidence="1">
    <location>
        <begin position="1"/>
        <end position="22"/>
    </location>
</feature>
<dbReference type="Gene3D" id="3.40.50.1110">
    <property type="entry name" value="SGNH hydrolase"/>
    <property type="match status" value="1"/>
</dbReference>
<name>A0A139H7C2_9PEZI</name>
<dbReference type="InterPro" id="IPR037461">
    <property type="entry name" value="CtCE2-like_dom"/>
</dbReference>
<proteinExistence type="predicted"/>
<dbReference type="AlphaFoldDB" id="A0A139H7C2"/>
<keyword evidence="3" id="KW-1185">Reference proteome</keyword>
<dbReference type="EMBL" id="LFZN01000115">
    <property type="protein sequence ID" value="KXS98373.1"/>
    <property type="molecule type" value="Genomic_DNA"/>
</dbReference>
<protein>
    <submittedName>
        <fullName evidence="2">Uncharacterized protein</fullName>
    </submittedName>
</protein>
<dbReference type="InterPro" id="IPR052762">
    <property type="entry name" value="PCW_deacetylase/CE"/>
</dbReference>
<organism evidence="2 3">
    <name type="scientific">Pseudocercospora eumusae</name>
    <dbReference type="NCBI Taxonomy" id="321146"/>
    <lineage>
        <taxon>Eukaryota</taxon>
        <taxon>Fungi</taxon>
        <taxon>Dikarya</taxon>
        <taxon>Ascomycota</taxon>
        <taxon>Pezizomycotina</taxon>
        <taxon>Dothideomycetes</taxon>
        <taxon>Dothideomycetidae</taxon>
        <taxon>Mycosphaerellales</taxon>
        <taxon>Mycosphaerellaceae</taxon>
        <taxon>Pseudocercospora</taxon>
    </lineage>
</organism>
<gene>
    <name evidence="2" type="ORF">AC578_4661</name>
</gene>
<sequence>MFDSMLLKRSLRLLSLPLLASATIFQNGQIRPTNYPDTTISLDSYGNDTEWHRYGPESPELSYKGRWDDRYISWWSAPGLKFGFQADNVAITFGNYTSAGVLIAYRLDGQDWMLTNVTANSTHLLIDPSTTGWNLTTSEDGLRTFELRVTNWAYGVQIECIHLSGSKGTLVKLPDYSRRIEIIGDSLSTGYGCTLEGISSWSWNLAYGLGDTEFSVTAYPGICLADSSCWGNSRGQIYQWKKTCDTSGRAMEMFGPNLTDAPDWDFSKQPHPDITIINIGTNDNSTHDNVTAEEFKAAYIALLTDMHTIWPSTKIIVKSLWWGWNKVGSTWVQGTGFYNEVQDVVKHFNNGSLNKMGEVDGGFVYYYNTTGIMQHNDNSPVYHPTDVGQIKVASHLMEYIRLVFGWEFRATGPEVQHQTLYCSIFLMFDGFVDAEKQE</sequence>
<feature type="chain" id="PRO_5007806336" evidence="1">
    <location>
        <begin position="23"/>
        <end position="438"/>
    </location>
</feature>
<dbReference type="Proteomes" id="UP000070133">
    <property type="component" value="Unassembled WGS sequence"/>
</dbReference>
<keyword evidence="1" id="KW-0732">Signal</keyword>
<dbReference type="PANTHER" id="PTHR37834">
    <property type="entry name" value="GDSL-LIKE LIPASE/ACYLHYDROLASE DOMAIN PROTEIN (AFU_ORTHOLOGUE AFUA_2G00620)"/>
    <property type="match status" value="1"/>
</dbReference>
<dbReference type="GO" id="GO:0052689">
    <property type="term" value="F:carboxylic ester hydrolase activity"/>
    <property type="evidence" value="ECO:0007669"/>
    <property type="project" value="InterPro"/>
</dbReference>
<evidence type="ECO:0000313" key="2">
    <source>
        <dbReference type="EMBL" id="KXS98373.1"/>
    </source>
</evidence>
<evidence type="ECO:0000256" key="1">
    <source>
        <dbReference type="SAM" id="SignalP"/>
    </source>
</evidence>
<dbReference type="OrthoDB" id="426133at2759"/>
<evidence type="ECO:0000313" key="3">
    <source>
        <dbReference type="Proteomes" id="UP000070133"/>
    </source>
</evidence>
<dbReference type="SUPFAM" id="SSF52266">
    <property type="entry name" value="SGNH hydrolase"/>
    <property type="match status" value="1"/>
</dbReference>
<accession>A0A139H7C2</accession>
<dbReference type="CDD" id="cd01831">
    <property type="entry name" value="Endoglucanase_E_like"/>
    <property type="match status" value="1"/>
</dbReference>
<comment type="caution">
    <text evidence="2">The sequence shown here is derived from an EMBL/GenBank/DDBJ whole genome shotgun (WGS) entry which is preliminary data.</text>
</comment>
<reference evidence="2 3" key="1">
    <citation type="submission" date="2015-07" db="EMBL/GenBank/DDBJ databases">
        <title>Comparative genomics of the Sigatoka disease complex on banana suggests a link between parallel evolutionary changes in Pseudocercospora fijiensis and Pseudocercospora eumusae and increased virulence on the banana host.</title>
        <authorList>
            <person name="Chang T.-C."/>
            <person name="Salvucci A."/>
            <person name="Crous P.W."/>
            <person name="Stergiopoulos I."/>
        </authorList>
    </citation>
    <scope>NUCLEOTIDE SEQUENCE [LARGE SCALE GENOMIC DNA]</scope>
    <source>
        <strain evidence="2 3">CBS 114824</strain>
    </source>
</reference>
<dbReference type="PANTHER" id="PTHR37834:SF2">
    <property type="entry name" value="ESTERASE, SGNH HYDROLASE-TYPE"/>
    <property type="match status" value="1"/>
</dbReference>